<name>A0A2S6FUQ7_9CLOT</name>
<evidence type="ECO:0000313" key="1">
    <source>
        <dbReference type="EMBL" id="PPK44392.1"/>
    </source>
</evidence>
<protein>
    <submittedName>
        <fullName evidence="1">Transposon-encoded protein TnpV</fullName>
    </submittedName>
</protein>
<dbReference type="Proteomes" id="UP000239863">
    <property type="component" value="Unassembled WGS sequence"/>
</dbReference>
<comment type="caution">
    <text evidence="1">The sequence shown here is derived from an EMBL/GenBank/DDBJ whole genome shotgun (WGS) entry which is preliminary data.</text>
</comment>
<accession>A0A2S6FUQ7</accession>
<evidence type="ECO:0000313" key="2">
    <source>
        <dbReference type="Proteomes" id="UP000239863"/>
    </source>
</evidence>
<organism evidence="1 2">
    <name type="scientific">Clostridium algidicarnis DSM 15099</name>
    <dbReference type="NCBI Taxonomy" id="1121295"/>
    <lineage>
        <taxon>Bacteria</taxon>
        <taxon>Bacillati</taxon>
        <taxon>Bacillota</taxon>
        <taxon>Clostridia</taxon>
        <taxon>Eubacteriales</taxon>
        <taxon>Clostridiaceae</taxon>
        <taxon>Clostridium</taxon>
    </lineage>
</organism>
<reference evidence="1 2" key="1">
    <citation type="submission" date="2018-02" db="EMBL/GenBank/DDBJ databases">
        <title>Genomic Encyclopedia of Archaeal and Bacterial Type Strains, Phase II (KMG-II): from individual species to whole genera.</title>
        <authorList>
            <person name="Goeker M."/>
        </authorList>
    </citation>
    <scope>NUCLEOTIDE SEQUENCE [LARGE SCALE GENOMIC DNA]</scope>
    <source>
        <strain evidence="1 2">DSM 15099</strain>
    </source>
</reference>
<dbReference type="AlphaFoldDB" id="A0A2S6FUQ7"/>
<dbReference type="RefSeq" id="WP_104410715.1">
    <property type="nucleotide sequence ID" value="NZ_PTIS01000023.1"/>
</dbReference>
<dbReference type="OrthoDB" id="9797564at2"/>
<gene>
    <name evidence="1" type="ORF">BD821_1232</name>
</gene>
<dbReference type="InterPro" id="IPR026989">
    <property type="entry name" value="TnpV"/>
</dbReference>
<dbReference type="Pfam" id="PF14198">
    <property type="entry name" value="TnpV"/>
    <property type="match status" value="1"/>
</dbReference>
<proteinExistence type="predicted"/>
<sequence length="124" mass="14636">MKKSNITYTEINGILYPNLKLENETNYNIGKYGSLHENFIKNNKRELWFSLTANGELNEYLHNIDISAHEMLDQLMESYIKQYNITEELKQTNQLEWVRLMNMANLMAEEVIFNEIVCPSQAKL</sequence>
<dbReference type="EMBL" id="PTIS01000023">
    <property type="protein sequence ID" value="PPK44392.1"/>
    <property type="molecule type" value="Genomic_DNA"/>
</dbReference>